<feature type="domain" description="B3/B4 tRNA-binding" evidence="4">
    <location>
        <begin position="302"/>
        <end position="479"/>
    </location>
</feature>
<sequence>MDVATAWSEVSQIWKENRHELVLSGAKVSQRISENGLDNNIFRLQGLNYLNISQTSLETIPQDISKLENLTTLVLHSNKISSLPRDIRALSKLKVIDCSRNQLKEVPDELSNFPQLMTINFGSNLLDHLPCQKINVKLAALDLSNNQFEVFPDVCYGELVHLAEIRVNGNKIKEIPGTLKLLPSLKLLDLADNCIKDVPRELADCVKLKELNLKGNKLNDKRLHKLVDQCRTKQVLDYVKQHGSKSENSSGQSGKNKKDKKGNKTSESETTPDAEILTHQLMVLKVSDDNRVVKILENVKSVRPHIVCCVVRNLNFTDENFKKFIQLQTKLHEGICEKRNAATLATHDLDLIVPGDLTYTAKPPKELKIMPLNRSKTYTASALFQQLQTEADNLRREKKRNVYSGVHRYLYLIEGKPVFPCLLDASDQVISLPPITNSEITKMSTNSKNMFVEVTSSTSQQICRNVMDQFLKELLPLGIATPHNNEEIPHQYHKLQIERVKGVDIEGNMKLVYPSRTDLIFDDKNVTVIRE</sequence>
<accession>A0A9R1T6V7</accession>
<evidence type="ECO:0000313" key="6">
    <source>
        <dbReference type="RefSeq" id="XP_011303955.1"/>
    </source>
</evidence>
<evidence type="ECO:0000256" key="2">
    <source>
        <dbReference type="ARBA" id="ARBA00022737"/>
    </source>
</evidence>
<dbReference type="GeneID" id="105267052"/>
<dbReference type="InterPro" id="IPR005146">
    <property type="entry name" value="B3/B4_tRNA-bd"/>
</dbReference>
<dbReference type="SMART" id="SM00369">
    <property type="entry name" value="LRR_TYP"/>
    <property type="match status" value="5"/>
</dbReference>
<dbReference type="GO" id="GO:0004826">
    <property type="term" value="F:phenylalanine-tRNA ligase activity"/>
    <property type="evidence" value="ECO:0007669"/>
    <property type="project" value="InterPro"/>
</dbReference>
<dbReference type="PROSITE" id="PS51450">
    <property type="entry name" value="LRR"/>
    <property type="match status" value="2"/>
</dbReference>
<feature type="region of interest" description="Disordered" evidence="3">
    <location>
        <begin position="241"/>
        <end position="272"/>
    </location>
</feature>
<dbReference type="PANTHER" id="PTHR10947:SF3">
    <property type="entry name" value="LEUCINE-RICH REPEAT-CONTAINING PROTEIN 47"/>
    <property type="match status" value="1"/>
</dbReference>
<dbReference type="Gene3D" id="3.50.40.10">
    <property type="entry name" value="Phenylalanyl-trna Synthetase, Chain B, domain 3"/>
    <property type="match status" value="1"/>
</dbReference>
<keyword evidence="1" id="KW-0433">Leucine-rich repeat</keyword>
<reference evidence="6" key="1">
    <citation type="submission" date="2025-08" db="UniProtKB">
        <authorList>
            <consortium name="RefSeq"/>
        </authorList>
    </citation>
    <scope>IDENTIFICATION</scope>
    <source>
        <strain evidence="6">USDA-PBARC FA_bdor</strain>
        <tissue evidence="6">Whole organism</tissue>
    </source>
</reference>
<dbReference type="InterPro" id="IPR032675">
    <property type="entry name" value="LRR_dom_sf"/>
</dbReference>
<name>A0A9R1T6V7_9HYME</name>
<gene>
    <name evidence="6" type="primary">LOC105267052</name>
</gene>
<dbReference type="InterPro" id="IPR001611">
    <property type="entry name" value="Leu-rich_rpt"/>
</dbReference>
<dbReference type="GO" id="GO:0006432">
    <property type="term" value="P:phenylalanyl-tRNA aminoacylation"/>
    <property type="evidence" value="ECO:0007669"/>
    <property type="project" value="InterPro"/>
</dbReference>
<evidence type="ECO:0000256" key="3">
    <source>
        <dbReference type="SAM" id="MobiDB-lite"/>
    </source>
</evidence>
<dbReference type="InterPro" id="IPR055414">
    <property type="entry name" value="LRR_R13L4/SHOC2-like"/>
</dbReference>
<dbReference type="InterPro" id="IPR020825">
    <property type="entry name" value="Phe-tRNA_synthase-like_B3/B4"/>
</dbReference>
<dbReference type="KEGG" id="fas:105267052"/>
<evidence type="ECO:0000313" key="5">
    <source>
        <dbReference type="Proteomes" id="UP000694866"/>
    </source>
</evidence>
<dbReference type="Gene3D" id="3.80.10.10">
    <property type="entry name" value="Ribonuclease Inhibitor"/>
    <property type="match status" value="2"/>
</dbReference>
<keyword evidence="5" id="KW-1185">Reference proteome</keyword>
<dbReference type="OrthoDB" id="67933at2759"/>
<proteinExistence type="predicted"/>
<dbReference type="Proteomes" id="UP000694866">
    <property type="component" value="Unplaced"/>
</dbReference>
<dbReference type="RefSeq" id="XP_011303955.1">
    <property type="nucleotide sequence ID" value="XM_011305653.1"/>
</dbReference>
<protein>
    <submittedName>
        <fullName evidence="6">Leucine-rich repeat-containing protein 47-like</fullName>
    </submittedName>
</protein>
<dbReference type="SMART" id="SM00873">
    <property type="entry name" value="B3_4"/>
    <property type="match status" value="1"/>
</dbReference>
<dbReference type="Pfam" id="PF13855">
    <property type="entry name" value="LRR_8"/>
    <property type="match status" value="1"/>
</dbReference>
<dbReference type="Pfam" id="PF23598">
    <property type="entry name" value="LRR_14"/>
    <property type="match status" value="1"/>
</dbReference>
<dbReference type="InterPro" id="IPR045060">
    <property type="entry name" value="Phe-tRNA-ligase_IIc_bsu"/>
</dbReference>
<evidence type="ECO:0000256" key="1">
    <source>
        <dbReference type="ARBA" id="ARBA00022614"/>
    </source>
</evidence>
<dbReference type="PANTHER" id="PTHR10947">
    <property type="entry name" value="PHENYLALANYL-TRNA SYNTHETASE BETA CHAIN AND LEUCINE-RICH REPEAT-CONTAINING PROTEIN 47"/>
    <property type="match status" value="1"/>
</dbReference>
<organism evidence="5 6">
    <name type="scientific">Fopius arisanus</name>
    <dbReference type="NCBI Taxonomy" id="64838"/>
    <lineage>
        <taxon>Eukaryota</taxon>
        <taxon>Metazoa</taxon>
        <taxon>Ecdysozoa</taxon>
        <taxon>Arthropoda</taxon>
        <taxon>Hexapoda</taxon>
        <taxon>Insecta</taxon>
        <taxon>Pterygota</taxon>
        <taxon>Neoptera</taxon>
        <taxon>Endopterygota</taxon>
        <taxon>Hymenoptera</taxon>
        <taxon>Apocrita</taxon>
        <taxon>Ichneumonoidea</taxon>
        <taxon>Braconidae</taxon>
        <taxon>Opiinae</taxon>
        <taxon>Fopius</taxon>
    </lineage>
</organism>
<dbReference type="SUPFAM" id="SSF52058">
    <property type="entry name" value="L domain-like"/>
    <property type="match status" value="1"/>
</dbReference>
<evidence type="ECO:0000259" key="4">
    <source>
        <dbReference type="SMART" id="SM00873"/>
    </source>
</evidence>
<dbReference type="AlphaFoldDB" id="A0A9R1T6V7"/>
<keyword evidence="2" id="KW-0677">Repeat</keyword>
<dbReference type="GO" id="GO:0003723">
    <property type="term" value="F:RNA binding"/>
    <property type="evidence" value="ECO:0007669"/>
    <property type="project" value="InterPro"/>
</dbReference>
<dbReference type="InterPro" id="IPR003591">
    <property type="entry name" value="Leu-rich_rpt_typical-subtyp"/>
</dbReference>